<protein>
    <recommendedName>
        <fullName evidence="3">PIG-L family deacetylase</fullName>
    </recommendedName>
</protein>
<keyword evidence="2" id="KW-1185">Reference proteome</keyword>
<sequence>MPLALALSPHLDDAAFSCGGTLAAFASEGWEVAVATLFTASVEAPTGFALACQTDKGLPPDADYMAIRRAEDAEACRRLRAEPVWLPFREAPHRGYGSAAALFGPLRSDDAAHLDLAQALEPLLVERRPDLLLAPQAIGGHVDHVQTVRALHLLRPSGPVLWWQDFPYLAKRQTHPARPFEGAMSALPEEARPIEAERKRHACAAYATQLGFQFGGPGGLARALDEAGRREFFRRAGAGLAAAAA</sequence>
<dbReference type="PANTHER" id="PTHR12993">
    <property type="entry name" value="N-ACETYLGLUCOSAMINYL-PHOSPHATIDYLINOSITOL DE-N-ACETYLASE-RELATED"/>
    <property type="match status" value="1"/>
</dbReference>
<dbReference type="InterPro" id="IPR003737">
    <property type="entry name" value="GlcNAc_PI_deacetylase-related"/>
</dbReference>
<dbReference type="InterPro" id="IPR024078">
    <property type="entry name" value="LmbE-like_dom_sf"/>
</dbReference>
<reference evidence="2" key="1">
    <citation type="journal article" date="2019" name="Int. J. Syst. Evol. Microbiol.">
        <title>The Global Catalogue of Microorganisms (GCM) 10K type strain sequencing project: providing services to taxonomists for standard genome sequencing and annotation.</title>
        <authorList>
            <consortium name="The Broad Institute Genomics Platform"/>
            <consortium name="The Broad Institute Genome Sequencing Center for Infectious Disease"/>
            <person name="Wu L."/>
            <person name="Ma J."/>
        </authorList>
    </citation>
    <scope>NUCLEOTIDE SEQUENCE [LARGE SCALE GENOMIC DNA]</scope>
    <source>
        <strain evidence="2">JCM 9933</strain>
    </source>
</reference>
<proteinExistence type="predicted"/>
<dbReference type="RefSeq" id="WP_343893808.1">
    <property type="nucleotide sequence ID" value="NZ_BAAAFZ010000008.1"/>
</dbReference>
<evidence type="ECO:0000313" key="1">
    <source>
        <dbReference type="EMBL" id="GAA0571360.1"/>
    </source>
</evidence>
<dbReference type="SUPFAM" id="SSF102588">
    <property type="entry name" value="LmbE-like"/>
    <property type="match status" value="1"/>
</dbReference>
<organism evidence="1 2">
    <name type="scientific">Craurococcus roseus</name>
    <dbReference type="NCBI Taxonomy" id="77585"/>
    <lineage>
        <taxon>Bacteria</taxon>
        <taxon>Pseudomonadati</taxon>
        <taxon>Pseudomonadota</taxon>
        <taxon>Alphaproteobacteria</taxon>
        <taxon>Acetobacterales</taxon>
        <taxon>Acetobacteraceae</taxon>
        <taxon>Craurococcus</taxon>
    </lineage>
</organism>
<name>A0ABP3PRB0_9PROT</name>
<dbReference type="Proteomes" id="UP001501588">
    <property type="component" value="Unassembled WGS sequence"/>
</dbReference>
<evidence type="ECO:0000313" key="2">
    <source>
        <dbReference type="Proteomes" id="UP001501588"/>
    </source>
</evidence>
<comment type="caution">
    <text evidence="1">The sequence shown here is derived from an EMBL/GenBank/DDBJ whole genome shotgun (WGS) entry which is preliminary data.</text>
</comment>
<dbReference type="Pfam" id="PF02585">
    <property type="entry name" value="PIG-L"/>
    <property type="match status" value="1"/>
</dbReference>
<dbReference type="Gene3D" id="3.40.50.10320">
    <property type="entry name" value="LmbE-like"/>
    <property type="match status" value="1"/>
</dbReference>
<accession>A0ABP3PRB0</accession>
<evidence type="ECO:0008006" key="3">
    <source>
        <dbReference type="Google" id="ProtNLM"/>
    </source>
</evidence>
<dbReference type="EMBL" id="BAAAFZ010000008">
    <property type="protein sequence ID" value="GAA0571360.1"/>
    <property type="molecule type" value="Genomic_DNA"/>
</dbReference>
<gene>
    <name evidence="1" type="ORF">GCM10009416_07450</name>
</gene>
<dbReference type="PANTHER" id="PTHR12993:SF29">
    <property type="entry name" value="BLR3841 PROTEIN"/>
    <property type="match status" value="1"/>
</dbReference>